<keyword evidence="5" id="KW-0408">Iron</keyword>
<comment type="caution">
    <text evidence="7">The sequence shown here is derived from an EMBL/GenBank/DDBJ whole genome shotgun (WGS) entry which is preliminary data.</text>
</comment>
<dbReference type="EMBL" id="LWDV01000008">
    <property type="protein sequence ID" value="OCL27374.1"/>
    <property type="molecule type" value="Genomic_DNA"/>
</dbReference>
<evidence type="ECO:0000313" key="7">
    <source>
        <dbReference type="EMBL" id="OCL27374.1"/>
    </source>
</evidence>
<keyword evidence="3" id="KW-0479">Metal-binding</keyword>
<comment type="similarity">
    <text evidence="1">Belongs to the desulfoferrodoxin family.</text>
</comment>
<organism evidence="7 8">
    <name type="scientific">Orenia metallireducens</name>
    <dbReference type="NCBI Taxonomy" id="1413210"/>
    <lineage>
        <taxon>Bacteria</taxon>
        <taxon>Bacillati</taxon>
        <taxon>Bacillota</taxon>
        <taxon>Clostridia</taxon>
        <taxon>Halanaerobiales</taxon>
        <taxon>Halobacteroidaceae</taxon>
        <taxon>Orenia</taxon>
    </lineage>
</organism>
<keyword evidence="4" id="KW-0249">Electron transport</keyword>
<keyword evidence="2" id="KW-0813">Transport</keyword>
<dbReference type="PANTHER" id="PTHR36541:SF1">
    <property type="entry name" value="SUPEROXIDE REDUCTASE-RELATED"/>
    <property type="match status" value="1"/>
</dbReference>
<keyword evidence="8" id="KW-1185">Reference proteome</keyword>
<evidence type="ECO:0000313" key="8">
    <source>
        <dbReference type="Proteomes" id="UP000093514"/>
    </source>
</evidence>
<dbReference type="Gene3D" id="2.60.40.730">
    <property type="entry name" value="SOR catalytic domain"/>
    <property type="match status" value="1"/>
</dbReference>
<dbReference type="OrthoDB" id="9814936at2"/>
<sequence>MQYYEVKQADNTNNKTELEKKHIPVIQAPDKVKKDEYFDITVKMGEIDHPVEPGHFIQYVDLYANYYHLGRANFTPEMKPAVTFKVKLKESCTIRAYELCNLHGQWQGNKEITVE</sequence>
<dbReference type="Pfam" id="PF01880">
    <property type="entry name" value="Desulfoferrodox"/>
    <property type="match status" value="1"/>
</dbReference>
<dbReference type="PANTHER" id="PTHR36541">
    <property type="entry name" value="SUPEROXIDE REDUCTASE-RELATED"/>
    <property type="match status" value="1"/>
</dbReference>
<gene>
    <name evidence="7" type="ORF">U472_07915</name>
</gene>
<dbReference type="GO" id="GO:0016491">
    <property type="term" value="F:oxidoreductase activity"/>
    <property type="evidence" value="ECO:0007669"/>
    <property type="project" value="InterPro"/>
</dbReference>
<reference evidence="8" key="1">
    <citation type="submission" date="2016-07" db="EMBL/GenBank/DDBJ databases">
        <authorList>
            <person name="Florea S."/>
            <person name="Webb J.S."/>
            <person name="Jaromczyk J."/>
            <person name="Schardl C.L."/>
        </authorList>
    </citation>
    <scope>NUCLEOTIDE SEQUENCE [LARGE SCALE GENOMIC DNA]</scope>
    <source>
        <strain evidence="8">Z6</strain>
    </source>
</reference>
<dbReference type="AlphaFoldDB" id="A0A1C0AAQ6"/>
<dbReference type="RefSeq" id="WP_068717189.1">
    <property type="nucleotide sequence ID" value="NZ_LWDV01000008.1"/>
</dbReference>
<dbReference type="GO" id="GO:0005506">
    <property type="term" value="F:iron ion binding"/>
    <property type="evidence" value="ECO:0007669"/>
    <property type="project" value="InterPro"/>
</dbReference>
<proteinExistence type="inferred from homology"/>
<evidence type="ECO:0000256" key="3">
    <source>
        <dbReference type="ARBA" id="ARBA00022723"/>
    </source>
</evidence>
<dbReference type="Proteomes" id="UP000093514">
    <property type="component" value="Unassembled WGS sequence"/>
</dbReference>
<feature type="domain" description="Desulfoferrodoxin ferrous iron-binding" evidence="6">
    <location>
        <begin position="15"/>
        <end position="108"/>
    </location>
</feature>
<evidence type="ECO:0000256" key="4">
    <source>
        <dbReference type="ARBA" id="ARBA00022982"/>
    </source>
</evidence>
<dbReference type="InterPro" id="IPR051233">
    <property type="entry name" value="Desulfoferrodoxin_SOR"/>
</dbReference>
<dbReference type="InterPro" id="IPR036073">
    <property type="entry name" value="Desulfoferrodoxin_Fe-bd_dom_sf"/>
</dbReference>
<accession>A0A1C0AAQ6</accession>
<dbReference type="SUPFAM" id="SSF49367">
    <property type="entry name" value="Superoxide reductase-like"/>
    <property type="match status" value="1"/>
</dbReference>
<dbReference type="InterPro" id="IPR002742">
    <property type="entry name" value="Desulfoferrodoxin_Fe-bd_dom"/>
</dbReference>
<reference evidence="7 8" key="2">
    <citation type="submission" date="2016-08" db="EMBL/GenBank/DDBJ databases">
        <title>Orenia metallireducens sp. nov. strain Z6, a Novel Metal-reducing Firmicute from the Deep Subsurface.</title>
        <authorList>
            <person name="Maxim B.I."/>
            <person name="Kenneth K."/>
            <person name="Flynn T.M."/>
            <person name="Oloughlin E.J."/>
            <person name="Locke R.A."/>
            <person name="Weber J.R."/>
            <person name="Egan S.M."/>
            <person name="Mackie R.I."/>
            <person name="Cann I.K."/>
        </authorList>
    </citation>
    <scope>NUCLEOTIDE SEQUENCE [LARGE SCALE GENOMIC DNA]</scope>
    <source>
        <strain evidence="7 8">Z6</strain>
    </source>
</reference>
<evidence type="ECO:0000256" key="5">
    <source>
        <dbReference type="ARBA" id="ARBA00023004"/>
    </source>
</evidence>
<evidence type="ECO:0000256" key="1">
    <source>
        <dbReference type="ARBA" id="ARBA00005941"/>
    </source>
</evidence>
<dbReference type="NCBIfam" id="TIGR00332">
    <property type="entry name" value="neela_ferrous"/>
    <property type="match status" value="1"/>
</dbReference>
<evidence type="ECO:0000256" key="2">
    <source>
        <dbReference type="ARBA" id="ARBA00022448"/>
    </source>
</evidence>
<evidence type="ECO:0000259" key="6">
    <source>
        <dbReference type="Pfam" id="PF01880"/>
    </source>
</evidence>
<protein>
    <submittedName>
        <fullName evidence="7">Desulfoferrodoxin</fullName>
    </submittedName>
</protein>
<name>A0A1C0AAQ6_9FIRM</name>